<comment type="caution">
    <text evidence="2">The sequence shown here is derived from an EMBL/GenBank/DDBJ whole genome shotgun (WGS) entry which is preliminary data.</text>
</comment>
<keyword evidence="1" id="KW-0802">TPR repeat</keyword>
<organism evidence="2 3">
    <name type="scientific">Triparma strigata</name>
    <dbReference type="NCBI Taxonomy" id="1606541"/>
    <lineage>
        <taxon>Eukaryota</taxon>
        <taxon>Sar</taxon>
        <taxon>Stramenopiles</taxon>
        <taxon>Ochrophyta</taxon>
        <taxon>Bolidophyceae</taxon>
        <taxon>Parmales</taxon>
        <taxon>Triparmaceae</taxon>
        <taxon>Triparma</taxon>
    </lineage>
</organism>
<dbReference type="OrthoDB" id="414774at2759"/>
<dbReference type="PANTHER" id="PTHR45588">
    <property type="entry name" value="TPR DOMAIN-CONTAINING PROTEIN"/>
    <property type="match status" value="1"/>
</dbReference>
<gene>
    <name evidence="2" type="ORF">TrST_g11428</name>
</gene>
<dbReference type="InterPro" id="IPR019734">
    <property type="entry name" value="TPR_rpt"/>
</dbReference>
<protein>
    <submittedName>
        <fullName evidence="2">Uncharacterized protein</fullName>
    </submittedName>
</protein>
<reference evidence="3" key="1">
    <citation type="journal article" date="2023" name="Commun. Biol.">
        <title>Genome analysis of Parmales, the sister group of diatoms, reveals the evolutionary specialization of diatoms from phago-mixotrophs to photoautotrophs.</title>
        <authorList>
            <person name="Ban H."/>
            <person name="Sato S."/>
            <person name="Yoshikawa S."/>
            <person name="Yamada K."/>
            <person name="Nakamura Y."/>
            <person name="Ichinomiya M."/>
            <person name="Sato N."/>
            <person name="Blanc-Mathieu R."/>
            <person name="Endo H."/>
            <person name="Kuwata A."/>
            <person name="Ogata H."/>
        </authorList>
    </citation>
    <scope>NUCLEOTIDE SEQUENCE [LARGE SCALE GENOMIC DNA]</scope>
    <source>
        <strain evidence="3">NIES 3701</strain>
    </source>
</reference>
<dbReference type="Gene3D" id="1.25.40.10">
    <property type="entry name" value="Tetratricopeptide repeat domain"/>
    <property type="match status" value="1"/>
</dbReference>
<feature type="repeat" description="TPR" evidence="1">
    <location>
        <begin position="470"/>
        <end position="503"/>
    </location>
</feature>
<evidence type="ECO:0000313" key="3">
    <source>
        <dbReference type="Proteomes" id="UP001165085"/>
    </source>
</evidence>
<dbReference type="Proteomes" id="UP001165085">
    <property type="component" value="Unassembled WGS sequence"/>
</dbReference>
<keyword evidence="3" id="KW-1185">Reference proteome</keyword>
<accession>A0A9W7ACE9</accession>
<dbReference type="PANTHER" id="PTHR45588:SF1">
    <property type="entry name" value="WW DOMAIN-CONTAINING PROTEIN"/>
    <property type="match status" value="1"/>
</dbReference>
<dbReference type="InterPro" id="IPR011990">
    <property type="entry name" value="TPR-like_helical_dom_sf"/>
</dbReference>
<proteinExistence type="predicted"/>
<evidence type="ECO:0000256" key="1">
    <source>
        <dbReference type="PROSITE-ProRule" id="PRU00339"/>
    </source>
</evidence>
<dbReference type="AlphaFoldDB" id="A0A9W7ACE9"/>
<dbReference type="PROSITE" id="PS50005">
    <property type="entry name" value="TPR"/>
    <property type="match status" value="1"/>
</dbReference>
<sequence length="551" mass="60750">MASLTTNIYNATLDCSFAPYLGSYSFFSSITTHPPDPGPPSLSDAFFQQGITHAFGFNQPEALNSFACCLEQDETNAMCHWGMSYGFGPFLNKPKSSDEDLSLAVQYSQLAESYLDDSYKPEEIALVKATRLRFPDVQTPQSEASKNYRDAMKALVTKTTTPFSNHADMLTLYAESEMDLSMSLGLDYYKYSKQTTHGDATESTANALKALHKVMLIAPDHRMALHLFIHATEPLTPGTDAAQGEQSADLLKDLNLYGSGHLEHMPGHLFLRVGRYNDVIQNNILASTADDLYDLNGHIPYGPAHNVYFLSVAAQLDGQSQVAITYADKMRDVYETGHFDDGPGAEEGWNALLLAYLRFGMYDKVLSDVLSLPPPAGLGLPEGCNYAELLGNFARGVANFKTGKLEEASSNLKDLESILSCADFNSKYHDRSLVAKYTLEGLIEGDVTKLKAAADEQNSWTYNSPPHWSLSSNTCLGEMYMKTTQFESALASFRADLTEYPNNPWGLYGLYEAMAALPETYDEEEVAEALAAAEKAWERSDQVLTTSCYTV</sequence>
<dbReference type="EMBL" id="BRXY01000122">
    <property type="protein sequence ID" value="GMH68086.1"/>
    <property type="molecule type" value="Genomic_DNA"/>
</dbReference>
<evidence type="ECO:0000313" key="2">
    <source>
        <dbReference type="EMBL" id="GMH68086.1"/>
    </source>
</evidence>
<dbReference type="SUPFAM" id="SSF48452">
    <property type="entry name" value="TPR-like"/>
    <property type="match status" value="1"/>
</dbReference>
<name>A0A9W7ACE9_9STRA</name>